<evidence type="ECO:0000256" key="2">
    <source>
        <dbReference type="ARBA" id="ARBA00010823"/>
    </source>
</evidence>
<comment type="similarity">
    <text evidence="2">Belongs to the fatty acid desaturase type 1 family. AlkB subfamily.</text>
</comment>
<evidence type="ECO:0000256" key="7">
    <source>
        <dbReference type="ARBA" id="ARBA00022989"/>
    </source>
</evidence>
<accession>A0ABN3H7W4</accession>
<feature type="transmembrane region" description="Helical" evidence="13">
    <location>
        <begin position="45"/>
        <end position="66"/>
    </location>
</feature>
<keyword evidence="10" id="KW-0503">Monooxygenase</keyword>
<keyword evidence="11 13" id="KW-0472">Membrane</keyword>
<evidence type="ECO:0000256" key="11">
    <source>
        <dbReference type="ARBA" id="ARBA00023136"/>
    </source>
</evidence>
<keyword evidence="8" id="KW-0560">Oxidoreductase</keyword>
<keyword evidence="5 13" id="KW-0812">Transmembrane</keyword>
<evidence type="ECO:0000256" key="1">
    <source>
        <dbReference type="ARBA" id="ARBA00004429"/>
    </source>
</evidence>
<keyword evidence="6" id="KW-0479">Metal-binding</keyword>
<proteinExistence type="inferred from homology"/>
<dbReference type="CDD" id="cd03512">
    <property type="entry name" value="Alkane-hydroxylase"/>
    <property type="match status" value="1"/>
</dbReference>
<dbReference type="Pfam" id="PF00487">
    <property type="entry name" value="FA_desaturase"/>
    <property type="match status" value="1"/>
</dbReference>
<keyword evidence="16" id="KW-1185">Reference proteome</keyword>
<feature type="region of interest" description="Disordered" evidence="12">
    <location>
        <begin position="390"/>
        <end position="412"/>
    </location>
</feature>
<evidence type="ECO:0000256" key="12">
    <source>
        <dbReference type="SAM" id="MobiDB-lite"/>
    </source>
</evidence>
<feature type="transmembrane region" description="Helical" evidence="13">
    <location>
        <begin position="20"/>
        <end position="39"/>
    </location>
</feature>
<evidence type="ECO:0000313" key="15">
    <source>
        <dbReference type="EMBL" id="GAA2371630.1"/>
    </source>
</evidence>
<comment type="caution">
    <text evidence="15">The sequence shown here is derived from an EMBL/GenBank/DDBJ whole genome shotgun (WGS) entry which is preliminary data.</text>
</comment>
<dbReference type="PANTHER" id="PTHR38674:SF1">
    <property type="entry name" value="ALKANE 1-MONOOXYGENASE 1"/>
    <property type="match status" value="1"/>
</dbReference>
<reference evidence="15 16" key="1">
    <citation type="journal article" date="2019" name="Int. J. Syst. Evol. Microbiol.">
        <title>The Global Catalogue of Microorganisms (GCM) 10K type strain sequencing project: providing services to taxonomists for standard genome sequencing and annotation.</title>
        <authorList>
            <consortium name="The Broad Institute Genomics Platform"/>
            <consortium name="The Broad Institute Genome Sequencing Center for Infectious Disease"/>
            <person name="Wu L."/>
            <person name="Ma J."/>
        </authorList>
    </citation>
    <scope>NUCLEOTIDE SEQUENCE [LARGE SCALE GENOMIC DNA]</scope>
    <source>
        <strain evidence="15 16">JCM 16227</strain>
    </source>
</reference>
<feature type="transmembrane region" description="Helical" evidence="13">
    <location>
        <begin position="86"/>
        <end position="107"/>
    </location>
</feature>
<evidence type="ECO:0000256" key="10">
    <source>
        <dbReference type="ARBA" id="ARBA00023033"/>
    </source>
</evidence>
<name>A0ABN3H7W4_9ACTN</name>
<feature type="transmembrane region" description="Helical" evidence="13">
    <location>
        <begin position="119"/>
        <end position="137"/>
    </location>
</feature>
<dbReference type="EMBL" id="BAAARB010000003">
    <property type="protein sequence ID" value="GAA2371630.1"/>
    <property type="molecule type" value="Genomic_DNA"/>
</dbReference>
<dbReference type="Proteomes" id="UP001501170">
    <property type="component" value="Unassembled WGS sequence"/>
</dbReference>
<evidence type="ECO:0000256" key="5">
    <source>
        <dbReference type="ARBA" id="ARBA00022692"/>
    </source>
</evidence>
<evidence type="ECO:0000256" key="9">
    <source>
        <dbReference type="ARBA" id="ARBA00023004"/>
    </source>
</evidence>
<keyword evidence="7 13" id="KW-1133">Transmembrane helix</keyword>
<dbReference type="InterPro" id="IPR005804">
    <property type="entry name" value="FA_desaturase_dom"/>
</dbReference>
<keyword evidence="9" id="KW-0408">Iron</keyword>
<keyword evidence="4" id="KW-0997">Cell inner membrane</keyword>
<evidence type="ECO:0000259" key="14">
    <source>
        <dbReference type="Pfam" id="PF00487"/>
    </source>
</evidence>
<dbReference type="RefSeq" id="WP_006895666.1">
    <property type="nucleotide sequence ID" value="NZ_BAAARB010000003.1"/>
</dbReference>
<sequence>MRRQGRQPDQADRWRDRKRYLWPLGIVAAFGPGIAWLLVHYLSWGIFWAVGFLVFVVLIPLIDLLVRLDQVNPPDEVLARLEADPYYRWCVYAYLPVQYAGFFFGFWCLAHAPMATGERIAMSMTIAVSSAIAINVAHELGHKKPRLEKSLAKIALAPSAYGHFYIEHNVGHHVLVATPGDPASARLGESLWAFWPRAIFGGLRSGIRLERDRLRRQGKGFWTLRNDVVQTWLLTAVLAAAVAIAFGPGVLPWFVLQAAISALILEGVNYIEHYGLLRPVGENGRPGKILPEHSWNCDYICSNLFLYHLQRHSDHHANPRRRYQALRSYDTAPQMPAGYAAMLLLALMPPLWRRVMDPRVVAHYRGDVMRANVQPSRRERLLRRFPPPATERAAAIAPPSKGREKPRGVTPRPAVGVVDTVWGRFTHAKT</sequence>
<organism evidence="15 16">
    <name type="scientific">Gordonia cholesterolivorans</name>
    <dbReference type="NCBI Taxonomy" id="559625"/>
    <lineage>
        <taxon>Bacteria</taxon>
        <taxon>Bacillati</taxon>
        <taxon>Actinomycetota</taxon>
        <taxon>Actinomycetes</taxon>
        <taxon>Mycobacteriales</taxon>
        <taxon>Gordoniaceae</taxon>
        <taxon>Gordonia</taxon>
    </lineage>
</organism>
<evidence type="ECO:0000256" key="4">
    <source>
        <dbReference type="ARBA" id="ARBA00022519"/>
    </source>
</evidence>
<keyword evidence="3" id="KW-1003">Cell membrane</keyword>
<comment type="subcellular location">
    <subcellularLocation>
        <location evidence="1">Cell inner membrane</location>
        <topology evidence="1">Multi-pass membrane protein</topology>
    </subcellularLocation>
</comment>
<evidence type="ECO:0000256" key="3">
    <source>
        <dbReference type="ARBA" id="ARBA00022475"/>
    </source>
</evidence>
<dbReference type="PANTHER" id="PTHR38674">
    <property type="entry name" value="ALKANE 1-MONOOXYGENASE 1"/>
    <property type="match status" value="1"/>
</dbReference>
<protein>
    <submittedName>
        <fullName evidence="15">Fatty acid desaturase</fullName>
    </submittedName>
</protein>
<dbReference type="InterPro" id="IPR033885">
    <property type="entry name" value="AlkB/XylM"/>
</dbReference>
<feature type="transmembrane region" description="Helical" evidence="13">
    <location>
        <begin position="232"/>
        <end position="255"/>
    </location>
</feature>
<gene>
    <name evidence="15" type="ORF">GCM10009855_08680</name>
</gene>
<feature type="domain" description="Fatty acid desaturase" evidence="14">
    <location>
        <begin position="123"/>
        <end position="342"/>
    </location>
</feature>
<evidence type="ECO:0000256" key="6">
    <source>
        <dbReference type="ARBA" id="ARBA00022723"/>
    </source>
</evidence>
<evidence type="ECO:0000313" key="16">
    <source>
        <dbReference type="Proteomes" id="UP001501170"/>
    </source>
</evidence>
<evidence type="ECO:0000256" key="8">
    <source>
        <dbReference type="ARBA" id="ARBA00023002"/>
    </source>
</evidence>
<evidence type="ECO:0000256" key="13">
    <source>
        <dbReference type="SAM" id="Phobius"/>
    </source>
</evidence>